<evidence type="ECO:0000256" key="5">
    <source>
        <dbReference type="ARBA" id="ARBA00049233"/>
    </source>
</evidence>
<dbReference type="GO" id="GO:0000166">
    <property type="term" value="F:nucleotide binding"/>
    <property type="evidence" value="ECO:0007669"/>
    <property type="project" value="InterPro"/>
</dbReference>
<organism evidence="8 9">
    <name type="scientific">Vermiconidia calcicola</name>
    <dbReference type="NCBI Taxonomy" id="1690605"/>
    <lineage>
        <taxon>Eukaryota</taxon>
        <taxon>Fungi</taxon>
        <taxon>Dikarya</taxon>
        <taxon>Ascomycota</taxon>
        <taxon>Pezizomycotina</taxon>
        <taxon>Dothideomycetes</taxon>
        <taxon>Dothideomycetidae</taxon>
        <taxon>Mycosphaerellales</taxon>
        <taxon>Extremaceae</taxon>
        <taxon>Vermiconidia</taxon>
    </lineage>
</organism>
<evidence type="ECO:0000256" key="3">
    <source>
        <dbReference type="ARBA" id="ARBA00038984"/>
    </source>
</evidence>
<dbReference type="Proteomes" id="UP001345827">
    <property type="component" value="Unassembled WGS sequence"/>
</dbReference>
<dbReference type="Gene3D" id="3.40.50.720">
    <property type="entry name" value="NAD(P)-binding Rossmann-like Domain"/>
    <property type="match status" value="1"/>
</dbReference>
<keyword evidence="2" id="KW-0560">Oxidoreductase</keyword>
<dbReference type="GO" id="GO:0047837">
    <property type="term" value="F:D-xylose 1-dehydrogenase (NADP+) activity"/>
    <property type="evidence" value="ECO:0007669"/>
    <property type="project" value="UniProtKB-EC"/>
</dbReference>
<dbReference type="Gene3D" id="3.30.360.10">
    <property type="entry name" value="Dihydrodipicolinate Reductase, domain 2"/>
    <property type="match status" value="1"/>
</dbReference>
<dbReference type="PANTHER" id="PTHR22604">
    <property type="entry name" value="OXIDOREDUCTASES"/>
    <property type="match status" value="1"/>
</dbReference>
<reference evidence="8 9" key="1">
    <citation type="submission" date="2023-06" db="EMBL/GenBank/DDBJ databases">
        <title>Black Yeasts Isolated from many extreme environments.</title>
        <authorList>
            <person name="Coleine C."/>
            <person name="Stajich J.E."/>
            <person name="Selbmann L."/>
        </authorList>
    </citation>
    <scope>NUCLEOTIDE SEQUENCE [LARGE SCALE GENOMIC DNA]</scope>
    <source>
        <strain evidence="8 9">CCFEE 5887</strain>
    </source>
</reference>
<gene>
    <name evidence="8" type="ORF">LTR25_000832</name>
</gene>
<comment type="catalytic activity">
    <reaction evidence="5">
        <text>D-xylose + NADP(+) = D-xylono-1,5-lactone + NADPH + H(+)</text>
        <dbReference type="Rhea" id="RHEA:22000"/>
        <dbReference type="ChEBI" id="CHEBI:15378"/>
        <dbReference type="ChEBI" id="CHEBI:15867"/>
        <dbReference type="ChEBI" id="CHEBI:53455"/>
        <dbReference type="ChEBI" id="CHEBI:57783"/>
        <dbReference type="ChEBI" id="CHEBI:58349"/>
        <dbReference type="EC" id="1.1.1.179"/>
    </reaction>
</comment>
<dbReference type="EMBL" id="JAXLQG010000001">
    <property type="protein sequence ID" value="KAK5545822.1"/>
    <property type="molecule type" value="Genomic_DNA"/>
</dbReference>
<protein>
    <recommendedName>
        <fullName evidence="3">D-xylose 1-dehydrogenase (NADP(+), D-xylono-1,5-lactone-forming)</fullName>
        <ecNumber evidence="3">1.1.1.179</ecNumber>
    </recommendedName>
    <alternativeName>
        <fullName evidence="4">D-xylose-NADP dehydrogenase</fullName>
    </alternativeName>
</protein>
<dbReference type="EC" id="1.1.1.179" evidence="3"/>
<dbReference type="Pfam" id="PF01408">
    <property type="entry name" value="GFO_IDH_MocA"/>
    <property type="match status" value="1"/>
</dbReference>
<evidence type="ECO:0000313" key="8">
    <source>
        <dbReference type="EMBL" id="KAK5545822.1"/>
    </source>
</evidence>
<sequence length="465" mass="51108">MSWVGSLLLKYHNWWNNTDSIRTPILTQKTANLKSNNADFKPLRIGILGAADINFVAIIDPVSTHPTALITAIGARDKSRAQAQIDAYKSLLPGDVKAHGSYDAIVSDPDIDAVYIPLPNGLHHKWALAALRNGKHVLIEKPMASNAREAREIRDAAAAAGKVALEAFHWRFHPAAHTVKAMVLSGEYGPVRSVNPAMVLPAGILGQDDIRFQYSLGGGSSMDLTYVYSAAAYFAVRDVASDETEFEVLDAEPRLNKTDKLVDDAMRATILFKESPGNNSSTSSSGSGLETVTETETKTTNAVTSADLSFPKLFGLIPRMWATAMDVTIHCDKAEISFTNFVGPWMNHAIVVTRVTRDDTGKVTSRATRQSKTQKCYKGGPLWERECENDGHGHGDDTNDQKVVGEEWWTTYRYQLEGFVRKIRETESGGGYQYKGPFVSLDESVRIMEIIDAVYEKAGLPVRGQ</sequence>
<evidence type="ECO:0000259" key="7">
    <source>
        <dbReference type="Pfam" id="PF01408"/>
    </source>
</evidence>
<dbReference type="InterPro" id="IPR036291">
    <property type="entry name" value="NAD(P)-bd_dom_sf"/>
</dbReference>
<evidence type="ECO:0000256" key="4">
    <source>
        <dbReference type="ARBA" id="ARBA00042988"/>
    </source>
</evidence>
<name>A0AAV9QMU8_9PEZI</name>
<dbReference type="InterPro" id="IPR050984">
    <property type="entry name" value="Gfo/Idh/MocA_domain"/>
</dbReference>
<accession>A0AAV9QMU8</accession>
<evidence type="ECO:0000256" key="1">
    <source>
        <dbReference type="ARBA" id="ARBA00010928"/>
    </source>
</evidence>
<dbReference type="InterPro" id="IPR000683">
    <property type="entry name" value="Gfo/Idh/MocA-like_OxRdtase_N"/>
</dbReference>
<comment type="similarity">
    <text evidence="1">Belongs to the Gfo/Idh/MocA family.</text>
</comment>
<evidence type="ECO:0000256" key="2">
    <source>
        <dbReference type="ARBA" id="ARBA00023002"/>
    </source>
</evidence>
<feature type="region of interest" description="Disordered" evidence="6">
    <location>
        <begin position="274"/>
        <end position="298"/>
    </location>
</feature>
<keyword evidence="9" id="KW-1185">Reference proteome</keyword>
<feature type="domain" description="Gfo/Idh/MocA-like oxidoreductase N-terminal" evidence="7">
    <location>
        <begin position="43"/>
        <end position="164"/>
    </location>
</feature>
<dbReference type="AlphaFoldDB" id="A0AAV9QMU8"/>
<proteinExistence type="inferred from homology"/>
<evidence type="ECO:0000256" key="6">
    <source>
        <dbReference type="SAM" id="MobiDB-lite"/>
    </source>
</evidence>
<evidence type="ECO:0000313" key="9">
    <source>
        <dbReference type="Proteomes" id="UP001345827"/>
    </source>
</evidence>
<dbReference type="SUPFAM" id="SSF51735">
    <property type="entry name" value="NAD(P)-binding Rossmann-fold domains"/>
    <property type="match status" value="1"/>
</dbReference>
<dbReference type="PANTHER" id="PTHR22604:SF105">
    <property type="entry name" value="TRANS-1,2-DIHYDROBENZENE-1,2-DIOL DEHYDROGENASE"/>
    <property type="match status" value="1"/>
</dbReference>
<comment type="caution">
    <text evidence="8">The sequence shown here is derived from an EMBL/GenBank/DDBJ whole genome shotgun (WGS) entry which is preliminary data.</text>
</comment>